<evidence type="ECO:0000313" key="1">
    <source>
        <dbReference type="EMBL" id="KAH7688342.1"/>
    </source>
</evidence>
<dbReference type="EMBL" id="CM037013">
    <property type="protein sequence ID" value="KAH7688342.1"/>
    <property type="molecule type" value="Genomic_DNA"/>
</dbReference>
<reference evidence="2" key="1">
    <citation type="journal article" date="2022" name="Nat. Commun.">
        <title>Chromosome evolution and the genetic basis of agronomically important traits in greater yam.</title>
        <authorList>
            <person name="Bredeson J.V."/>
            <person name="Lyons J.B."/>
            <person name="Oniyinde I.O."/>
            <person name="Okereke N.R."/>
            <person name="Kolade O."/>
            <person name="Nnabue I."/>
            <person name="Nwadili C.O."/>
            <person name="Hribova E."/>
            <person name="Parker M."/>
            <person name="Nwogha J."/>
            <person name="Shu S."/>
            <person name="Carlson J."/>
            <person name="Kariba R."/>
            <person name="Muthemba S."/>
            <person name="Knop K."/>
            <person name="Barton G.J."/>
            <person name="Sherwood A.V."/>
            <person name="Lopez-Montes A."/>
            <person name="Asiedu R."/>
            <person name="Jamnadass R."/>
            <person name="Muchugi A."/>
            <person name="Goodstein D."/>
            <person name="Egesi C.N."/>
            <person name="Featherston J."/>
            <person name="Asfaw A."/>
            <person name="Simpson G.G."/>
            <person name="Dolezel J."/>
            <person name="Hendre P.S."/>
            <person name="Van Deynze A."/>
            <person name="Kumar P.L."/>
            <person name="Obidiegwu J.E."/>
            <person name="Bhattacharjee R."/>
            <person name="Rokhsar D.S."/>
        </authorList>
    </citation>
    <scope>NUCLEOTIDE SEQUENCE [LARGE SCALE GENOMIC DNA]</scope>
    <source>
        <strain evidence="2">cv. TDa95/00328</strain>
    </source>
</reference>
<proteinExistence type="predicted"/>
<comment type="caution">
    <text evidence="1">The sequence shown here is derived from an EMBL/GenBank/DDBJ whole genome shotgun (WGS) entry which is preliminary data.</text>
</comment>
<gene>
    <name evidence="1" type="ORF">IHE45_03G027300</name>
</gene>
<evidence type="ECO:0000313" key="2">
    <source>
        <dbReference type="Proteomes" id="UP000827976"/>
    </source>
</evidence>
<protein>
    <submittedName>
        <fullName evidence="1">Uncharacterized protein</fullName>
    </submittedName>
</protein>
<accession>A0ACB7WJ72</accession>
<organism evidence="1 2">
    <name type="scientific">Dioscorea alata</name>
    <name type="common">Purple yam</name>
    <dbReference type="NCBI Taxonomy" id="55571"/>
    <lineage>
        <taxon>Eukaryota</taxon>
        <taxon>Viridiplantae</taxon>
        <taxon>Streptophyta</taxon>
        <taxon>Embryophyta</taxon>
        <taxon>Tracheophyta</taxon>
        <taxon>Spermatophyta</taxon>
        <taxon>Magnoliopsida</taxon>
        <taxon>Liliopsida</taxon>
        <taxon>Dioscoreales</taxon>
        <taxon>Dioscoreaceae</taxon>
        <taxon>Dioscorea</taxon>
    </lineage>
</organism>
<dbReference type="Proteomes" id="UP000827976">
    <property type="component" value="Chromosome 3"/>
</dbReference>
<name>A0ACB7WJ72_DIOAL</name>
<sequence>MLFSFLFPFSFPFPLLLLLLLLLLFLLSGFGGNDDALITFECDRSRVKVCDVSNSPSLIDSSSLLFLSSLSVAMV</sequence>
<keyword evidence="2" id="KW-1185">Reference proteome</keyword>